<evidence type="ECO:0000313" key="2">
    <source>
        <dbReference type="EMBL" id="GAA0367448.1"/>
    </source>
</evidence>
<keyword evidence="1" id="KW-0732">Signal</keyword>
<evidence type="ECO:0000313" key="3">
    <source>
        <dbReference type="Proteomes" id="UP001501822"/>
    </source>
</evidence>
<protein>
    <submittedName>
        <fullName evidence="2">Uncharacterized protein</fullName>
    </submittedName>
</protein>
<dbReference type="RefSeq" id="WP_252799225.1">
    <property type="nucleotide sequence ID" value="NZ_BAAABM010000066.1"/>
</dbReference>
<dbReference type="EMBL" id="BAAABM010000066">
    <property type="protein sequence ID" value="GAA0367448.1"/>
    <property type="molecule type" value="Genomic_DNA"/>
</dbReference>
<organism evidence="2 3">
    <name type="scientific">Actinoallomurus spadix</name>
    <dbReference type="NCBI Taxonomy" id="79912"/>
    <lineage>
        <taxon>Bacteria</taxon>
        <taxon>Bacillati</taxon>
        <taxon>Actinomycetota</taxon>
        <taxon>Actinomycetes</taxon>
        <taxon>Streptosporangiales</taxon>
        <taxon>Thermomonosporaceae</taxon>
        <taxon>Actinoallomurus</taxon>
    </lineage>
</organism>
<keyword evidence="3" id="KW-1185">Reference proteome</keyword>
<gene>
    <name evidence="2" type="ORF">GCM10010151_66720</name>
</gene>
<name>A0ABN0XLP2_9ACTN</name>
<feature type="chain" id="PRO_5045552202" evidence="1">
    <location>
        <begin position="27"/>
        <end position="189"/>
    </location>
</feature>
<sequence length="189" mass="20520">MKTQRLLLTTIAAAGLVTAFALPADAATSARSAPHAVKAASGGCSLGHFAKYRKYLKTEKRWPNDAKHRVSGWGPHATLRLDKQVSVANKVSGTFGASYGSVSATVGFDVTKTWTTTISYSAELKKKAHYTLRAGEVYKVYAFNVYDRRGELHSTGPGNFYCAPTGKSTWVGTGKAKKFWTFDFKLTKA</sequence>
<dbReference type="Proteomes" id="UP001501822">
    <property type="component" value="Unassembled WGS sequence"/>
</dbReference>
<reference evidence="2 3" key="1">
    <citation type="journal article" date="2019" name="Int. J. Syst. Evol. Microbiol.">
        <title>The Global Catalogue of Microorganisms (GCM) 10K type strain sequencing project: providing services to taxonomists for standard genome sequencing and annotation.</title>
        <authorList>
            <consortium name="The Broad Institute Genomics Platform"/>
            <consortium name="The Broad Institute Genome Sequencing Center for Infectious Disease"/>
            <person name="Wu L."/>
            <person name="Ma J."/>
        </authorList>
    </citation>
    <scope>NUCLEOTIDE SEQUENCE [LARGE SCALE GENOMIC DNA]</scope>
    <source>
        <strain evidence="2 3">JCM 3146</strain>
    </source>
</reference>
<proteinExistence type="predicted"/>
<feature type="signal peptide" evidence="1">
    <location>
        <begin position="1"/>
        <end position="26"/>
    </location>
</feature>
<evidence type="ECO:0000256" key="1">
    <source>
        <dbReference type="SAM" id="SignalP"/>
    </source>
</evidence>
<accession>A0ABN0XLP2</accession>
<comment type="caution">
    <text evidence="2">The sequence shown here is derived from an EMBL/GenBank/DDBJ whole genome shotgun (WGS) entry which is preliminary data.</text>
</comment>